<evidence type="ECO:0000313" key="1">
    <source>
        <dbReference type="EMBL" id="WAR07370.1"/>
    </source>
</evidence>
<accession>A0ABY7EBF8</accession>
<dbReference type="Proteomes" id="UP001164746">
    <property type="component" value="Chromosome 6"/>
</dbReference>
<keyword evidence="2" id="KW-1185">Reference proteome</keyword>
<proteinExistence type="predicted"/>
<sequence>MDESGTIDGLIYDEILIQSHVQINKNYHIVEFVWFTDIEEERNLCNTLRNGNADLTPKKHALQLYMCFPIAHFIAFKLMSFMVYFGNQQNVYEHMVLKMLADGFWNVKDTYKSIAQDTNAQETDSSQHCVMRHTILYPRFPYALKCREKHYITPGLIDPVVIENSFNQQRSTYNGANTNPNALQYRNTINSILMGKNFKVAENRMHGNPSPAPFHLLLMCYCFKLCFA</sequence>
<organism evidence="1 2">
    <name type="scientific">Mya arenaria</name>
    <name type="common">Soft-shell clam</name>
    <dbReference type="NCBI Taxonomy" id="6604"/>
    <lineage>
        <taxon>Eukaryota</taxon>
        <taxon>Metazoa</taxon>
        <taxon>Spiralia</taxon>
        <taxon>Lophotrochozoa</taxon>
        <taxon>Mollusca</taxon>
        <taxon>Bivalvia</taxon>
        <taxon>Autobranchia</taxon>
        <taxon>Heteroconchia</taxon>
        <taxon>Euheterodonta</taxon>
        <taxon>Imparidentia</taxon>
        <taxon>Neoheterodontei</taxon>
        <taxon>Myida</taxon>
        <taxon>Myoidea</taxon>
        <taxon>Myidae</taxon>
        <taxon>Mya</taxon>
    </lineage>
</organism>
<gene>
    <name evidence="1" type="ORF">MAR_017328</name>
</gene>
<name>A0ABY7EBF8_MYAAR</name>
<reference evidence="1" key="1">
    <citation type="submission" date="2022-11" db="EMBL/GenBank/DDBJ databases">
        <title>Centuries of genome instability and evolution in soft-shell clam transmissible cancer (bioRxiv).</title>
        <authorList>
            <person name="Hart S.F.M."/>
            <person name="Yonemitsu M.A."/>
            <person name="Giersch R.M."/>
            <person name="Beal B.F."/>
            <person name="Arriagada G."/>
            <person name="Davis B.W."/>
            <person name="Ostrander E.A."/>
            <person name="Goff S.P."/>
            <person name="Metzger M.J."/>
        </authorList>
    </citation>
    <scope>NUCLEOTIDE SEQUENCE</scope>
    <source>
        <strain evidence="1">MELC-2E11</strain>
        <tissue evidence="1">Siphon/mantle</tissue>
    </source>
</reference>
<protein>
    <submittedName>
        <fullName evidence="1">Uncharacterized protein</fullName>
    </submittedName>
</protein>
<evidence type="ECO:0000313" key="2">
    <source>
        <dbReference type="Proteomes" id="UP001164746"/>
    </source>
</evidence>
<dbReference type="EMBL" id="CP111017">
    <property type="protein sequence ID" value="WAR07370.1"/>
    <property type="molecule type" value="Genomic_DNA"/>
</dbReference>